<dbReference type="SUPFAM" id="SSF51230">
    <property type="entry name" value="Single hybrid motif"/>
    <property type="match status" value="1"/>
</dbReference>
<dbReference type="AlphaFoldDB" id="A0A6I4MMY5"/>
<proteinExistence type="predicted"/>
<keyword evidence="2" id="KW-0808">Transferase</keyword>
<evidence type="ECO:0000313" key="3">
    <source>
        <dbReference type="Proteomes" id="UP000462055"/>
    </source>
</evidence>
<dbReference type="GO" id="GO:0016746">
    <property type="term" value="F:acyltransferase activity"/>
    <property type="evidence" value="ECO:0007669"/>
    <property type="project" value="UniProtKB-KW"/>
</dbReference>
<feature type="domain" description="Lipoyl-binding" evidence="1">
    <location>
        <begin position="3"/>
        <end position="77"/>
    </location>
</feature>
<protein>
    <submittedName>
        <fullName evidence="2">Dihydrolipoamide acyltransferase</fullName>
    </submittedName>
</protein>
<dbReference type="PROSITE" id="PS50968">
    <property type="entry name" value="BIOTINYL_LIPOYL"/>
    <property type="match status" value="1"/>
</dbReference>
<dbReference type="EMBL" id="WBMS02000031">
    <property type="protein sequence ID" value="MWA04861.1"/>
    <property type="molecule type" value="Genomic_DNA"/>
</dbReference>
<dbReference type="Proteomes" id="UP000462055">
    <property type="component" value="Unassembled WGS sequence"/>
</dbReference>
<dbReference type="RefSeq" id="WP_151597364.1">
    <property type="nucleotide sequence ID" value="NZ_WBMS02000031.1"/>
</dbReference>
<evidence type="ECO:0000313" key="2">
    <source>
        <dbReference type="EMBL" id="MWA04861.1"/>
    </source>
</evidence>
<dbReference type="Gene3D" id="2.40.50.100">
    <property type="match status" value="1"/>
</dbReference>
<gene>
    <name evidence="2" type="ORF">F8568_031730</name>
</gene>
<comment type="caution">
    <text evidence="2">The sequence shown here is derived from an EMBL/GenBank/DDBJ whole genome shotgun (WGS) entry which is preliminary data.</text>
</comment>
<dbReference type="CDD" id="cd06849">
    <property type="entry name" value="lipoyl_domain"/>
    <property type="match status" value="1"/>
</dbReference>
<keyword evidence="3" id="KW-1185">Reference proteome</keyword>
<organism evidence="2 3">
    <name type="scientific">Actinomadura physcomitrii</name>
    <dbReference type="NCBI Taxonomy" id="2650748"/>
    <lineage>
        <taxon>Bacteria</taxon>
        <taxon>Bacillati</taxon>
        <taxon>Actinomycetota</taxon>
        <taxon>Actinomycetes</taxon>
        <taxon>Streptosporangiales</taxon>
        <taxon>Thermomonosporaceae</taxon>
        <taxon>Actinomadura</taxon>
    </lineage>
</organism>
<dbReference type="Pfam" id="PF00364">
    <property type="entry name" value="Biotin_lipoyl"/>
    <property type="match status" value="1"/>
</dbReference>
<evidence type="ECO:0000259" key="1">
    <source>
        <dbReference type="PROSITE" id="PS50968"/>
    </source>
</evidence>
<dbReference type="InterPro" id="IPR011053">
    <property type="entry name" value="Single_hybrid_motif"/>
</dbReference>
<dbReference type="InterPro" id="IPR000089">
    <property type="entry name" value="Biotin_lipoyl"/>
</dbReference>
<name>A0A6I4MMY5_9ACTN</name>
<accession>A0A6I4MMY5</accession>
<keyword evidence="2" id="KW-0012">Acyltransferase</keyword>
<reference evidence="2" key="1">
    <citation type="submission" date="2019-12" db="EMBL/GenBank/DDBJ databases">
        <title>Actinomadura physcomitrii sp. nov., a novel actinomycete isolated from moss [Physcomitrium sphaericum (Ludw) Fuernr].</title>
        <authorList>
            <person name="Zhuang X."/>
        </authorList>
    </citation>
    <scope>NUCLEOTIDE SEQUENCE [LARGE SCALE GENOMIC DNA]</scope>
    <source>
        <strain evidence="2">LD22</strain>
    </source>
</reference>
<sequence length="81" mass="8735">MSKVEVRIPKLGMSMQEGHLVEFLVPEGGRVEAEAPLYVLDTDKVEQEIPAPSAGTVHWIAEPETDYEVGALVAEITADGS</sequence>